<proteinExistence type="predicted"/>
<gene>
    <name evidence="1" type="ORF">GCM10010346_47590</name>
</gene>
<dbReference type="Proteomes" id="UP000599437">
    <property type="component" value="Unassembled WGS sequence"/>
</dbReference>
<protein>
    <recommendedName>
        <fullName evidence="3">Flp pilus assembly protein RcpC/CpaB domain-containing protein</fullName>
    </recommendedName>
</protein>
<accession>A0ABQ3DYS0</accession>
<comment type="caution">
    <text evidence="1">The sequence shown here is derived from an EMBL/GenBank/DDBJ whole genome shotgun (WGS) entry which is preliminary data.</text>
</comment>
<dbReference type="EMBL" id="BMVO01000018">
    <property type="protein sequence ID" value="GHB18109.1"/>
    <property type="molecule type" value="Genomic_DNA"/>
</dbReference>
<reference evidence="2" key="1">
    <citation type="journal article" date="2019" name="Int. J. Syst. Evol. Microbiol.">
        <title>The Global Catalogue of Microorganisms (GCM) 10K type strain sequencing project: providing services to taxonomists for standard genome sequencing and annotation.</title>
        <authorList>
            <consortium name="The Broad Institute Genomics Platform"/>
            <consortium name="The Broad Institute Genome Sequencing Center for Infectious Disease"/>
            <person name="Wu L."/>
            <person name="Ma J."/>
        </authorList>
    </citation>
    <scope>NUCLEOTIDE SEQUENCE [LARGE SCALE GENOMIC DNA]</scope>
    <source>
        <strain evidence="2">JCM 4737</strain>
    </source>
</reference>
<evidence type="ECO:0000313" key="1">
    <source>
        <dbReference type="EMBL" id="GHB18109.1"/>
    </source>
</evidence>
<evidence type="ECO:0000313" key="2">
    <source>
        <dbReference type="Proteomes" id="UP000599437"/>
    </source>
</evidence>
<dbReference type="RefSeq" id="WP_229843660.1">
    <property type="nucleotide sequence ID" value="NZ_BMVO01000018.1"/>
</dbReference>
<sequence length="193" mass="19390">MSLYPYVPTPPVPVPGPDPCGVPEFAPLRVRGGRHRLRRAVRRRRRAMAAGLAMTAAALAASGARDAGRAGGAAQARPQAQERADAVAAPGRERAVRMVSAPVRIADAATVRLLRRGDRVDVIAAAAGPSVPGGEAPDARVVAAGARVADVPRARESSGGEGGGALVVLSVPRATAAALAGVGATSHLAVTLC</sequence>
<evidence type="ECO:0008006" key="3">
    <source>
        <dbReference type="Google" id="ProtNLM"/>
    </source>
</evidence>
<keyword evidence="2" id="KW-1185">Reference proteome</keyword>
<organism evidence="1 2">
    <name type="scientific">Streptomyces chryseus</name>
    <dbReference type="NCBI Taxonomy" id="68186"/>
    <lineage>
        <taxon>Bacteria</taxon>
        <taxon>Bacillati</taxon>
        <taxon>Actinomycetota</taxon>
        <taxon>Actinomycetes</taxon>
        <taxon>Kitasatosporales</taxon>
        <taxon>Streptomycetaceae</taxon>
        <taxon>Streptomyces</taxon>
    </lineage>
</organism>
<name>A0ABQ3DYS0_9ACTN</name>